<accession>A0ACC1N2E7</accession>
<proteinExistence type="predicted"/>
<sequence>MRLWSGHGGQVAGEAFFVTNDDPVPFWEFNRMLSREAGYPVRKNDIWVMPKWFMIVLAGITELLYFIFTLGMKKPLLSRQVMKTVCAHRTFNIKKIKERLGYKPRVSMEEGIQRSVKWYLELGEKK</sequence>
<evidence type="ECO:0000313" key="1">
    <source>
        <dbReference type="EMBL" id="KAJ2972953.1"/>
    </source>
</evidence>
<keyword evidence="2" id="KW-1185">Reference proteome</keyword>
<gene>
    <name evidence="1" type="ORF">NQ176_g6866</name>
</gene>
<comment type="caution">
    <text evidence="1">The sequence shown here is derived from an EMBL/GenBank/DDBJ whole genome shotgun (WGS) entry which is preliminary data.</text>
</comment>
<name>A0ACC1N2E7_9HYPO</name>
<evidence type="ECO:0000313" key="2">
    <source>
        <dbReference type="Proteomes" id="UP001143910"/>
    </source>
</evidence>
<dbReference type="Proteomes" id="UP001143910">
    <property type="component" value="Unassembled WGS sequence"/>
</dbReference>
<protein>
    <submittedName>
        <fullName evidence="1">Uncharacterized protein</fullName>
    </submittedName>
</protein>
<organism evidence="1 2">
    <name type="scientific">Zarea fungicola</name>
    <dbReference type="NCBI Taxonomy" id="93591"/>
    <lineage>
        <taxon>Eukaryota</taxon>
        <taxon>Fungi</taxon>
        <taxon>Dikarya</taxon>
        <taxon>Ascomycota</taxon>
        <taxon>Pezizomycotina</taxon>
        <taxon>Sordariomycetes</taxon>
        <taxon>Hypocreomycetidae</taxon>
        <taxon>Hypocreales</taxon>
        <taxon>Cordycipitaceae</taxon>
        <taxon>Zarea</taxon>
    </lineage>
</organism>
<reference evidence="1" key="1">
    <citation type="submission" date="2022-08" db="EMBL/GenBank/DDBJ databases">
        <title>Genome Sequence of Lecanicillium fungicola.</title>
        <authorList>
            <person name="Buettner E."/>
        </authorList>
    </citation>
    <scope>NUCLEOTIDE SEQUENCE</scope>
    <source>
        <strain evidence="1">Babe33</strain>
    </source>
</reference>
<dbReference type="EMBL" id="JANJQO010001054">
    <property type="protein sequence ID" value="KAJ2972953.1"/>
    <property type="molecule type" value="Genomic_DNA"/>
</dbReference>